<proteinExistence type="predicted"/>
<protein>
    <submittedName>
        <fullName evidence="2">RNA polymerase sigma factor for flagellar operon</fullName>
    </submittedName>
</protein>
<feature type="compositionally biased region" description="Basic residues" evidence="1">
    <location>
        <begin position="48"/>
        <end position="60"/>
    </location>
</feature>
<feature type="compositionally biased region" description="Basic and acidic residues" evidence="1">
    <location>
        <begin position="196"/>
        <end position="226"/>
    </location>
</feature>
<evidence type="ECO:0000313" key="2">
    <source>
        <dbReference type="EMBL" id="CAA9491321.1"/>
    </source>
</evidence>
<sequence length="256" mass="27160">ESDRPQGSLAAIQDLGRRARTRAAGGGLLAARQVRGRPHVLGTAGPRRGGRPHLLRPRGPHQRDRALRSRARDQVRDLRDHPHQGPDHRRAALAGLGAAVGAGAGARDRARPRQARAQAASHADRRGDRRRALHLHGGVPGVAAADLQLDRGGARRAVVGVGLLGRPGVAARHAARSRCSRSRGAARRLRGQGPALRRDRGAAGAREARDRPLLLREPDAARDRRGPGRHRVARLPAAHQGGAAAQVAPPGRPARL</sequence>
<evidence type="ECO:0000256" key="1">
    <source>
        <dbReference type="SAM" id="MobiDB-lite"/>
    </source>
</evidence>
<feature type="non-terminal residue" evidence="2">
    <location>
        <position position="1"/>
    </location>
</feature>
<dbReference type="AlphaFoldDB" id="A0A6J4S6W7"/>
<dbReference type="EMBL" id="CADCVJ010000221">
    <property type="protein sequence ID" value="CAA9491321.1"/>
    <property type="molecule type" value="Genomic_DNA"/>
</dbReference>
<feature type="compositionally biased region" description="Low complexity" evidence="1">
    <location>
        <begin position="234"/>
        <end position="249"/>
    </location>
</feature>
<reference evidence="2" key="1">
    <citation type="submission" date="2020-02" db="EMBL/GenBank/DDBJ databases">
        <authorList>
            <person name="Meier V. D."/>
        </authorList>
    </citation>
    <scope>NUCLEOTIDE SEQUENCE</scope>
    <source>
        <strain evidence="2">AVDCRST_MAG38</strain>
    </source>
</reference>
<keyword evidence="2" id="KW-0282">Flagellum</keyword>
<keyword evidence="2" id="KW-0966">Cell projection</keyword>
<feature type="compositionally biased region" description="Basic residues" evidence="1">
    <location>
        <begin position="173"/>
        <end position="190"/>
    </location>
</feature>
<feature type="non-terminal residue" evidence="2">
    <location>
        <position position="256"/>
    </location>
</feature>
<feature type="region of interest" description="Disordered" evidence="1">
    <location>
        <begin position="23"/>
        <end position="129"/>
    </location>
</feature>
<feature type="compositionally biased region" description="Basic and acidic residues" evidence="1">
    <location>
        <begin position="61"/>
        <end position="90"/>
    </location>
</feature>
<accession>A0A6J4S6W7</accession>
<keyword evidence="2" id="KW-0969">Cilium</keyword>
<organism evidence="2">
    <name type="scientific">uncultured Solirubrobacteraceae bacterium</name>
    <dbReference type="NCBI Taxonomy" id="1162706"/>
    <lineage>
        <taxon>Bacteria</taxon>
        <taxon>Bacillati</taxon>
        <taxon>Actinomycetota</taxon>
        <taxon>Thermoleophilia</taxon>
        <taxon>Solirubrobacterales</taxon>
        <taxon>Solirubrobacteraceae</taxon>
        <taxon>environmental samples</taxon>
    </lineage>
</organism>
<name>A0A6J4S6W7_9ACTN</name>
<feature type="region of interest" description="Disordered" evidence="1">
    <location>
        <begin position="173"/>
        <end position="256"/>
    </location>
</feature>
<gene>
    <name evidence="2" type="ORF">AVDCRST_MAG38-2646</name>
</gene>